<organism evidence="1 2">
    <name type="scientific">Dioscorea zingiberensis</name>
    <dbReference type="NCBI Taxonomy" id="325984"/>
    <lineage>
        <taxon>Eukaryota</taxon>
        <taxon>Viridiplantae</taxon>
        <taxon>Streptophyta</taxon>
        <taxon>Embryophyta</taxon>
        <taxon>Tracheophyta</taxon>
        <taxon>Spermatophyta</taxon>
        <taxon>Magnoliopsida</taxon>
        <taxon>Liliopsida</taxon>
        <taxon>Dioscoreales</taxon>
        <taxon>Dioscoreaceae</taxon>
        <taxon>Dioscorea</taxon>
    </lineage>
</organism>
<name>A0A9D5HAT5_9LILI</name>
<reference evidence="1" key="2">
    <citation type="journal article" date="2022" name="Hortic Res">
        <title>The genome of Dioscorea zingiberensis sheds light on the biosynthesis, origin and evolution of the medicinally important diosgenin saponins.</title>
        <authorList>
            <person name="Li Y."/>
            <person name="Tan C."/>
            <person name="Li Z."/>
            <person name="Guo J."/>
            <person name="Li S."/>
            <person name="Chen X."/>
            <person name="Wang C."/>
            <person name="Dai X."/>
            <person name="Yang H."/>
            <person name="Song W."/>
            <person name="Hou L."/>
            <person name="Xu J."/>
            <person name="Tong Z."/>
            <person name="Xu A."/>
            <person name="Yuan X."/>
            <person name="Wang W."/>
            <person name="Yang Q."/>
            <person name="Chen L."/>
            <person name="Sun Z."/>
            <person name="Wang K."/>
            <person name="Pan B."/>
            <person name="Chen J."/>
            <person name="Bao Y."/>
            <person name="Liu F."/>
            <person name="Qi X."/>
            <person name="Gang D.R."/>
            <person name="Wen J."/>
            <person name="Li J."/>
        </authorList>
    </citation>
    <scope>NUCLEOTIDE SEQUENCE</scope>
    <source>
        <strain evidence="1">Dzin_1.0</strain>
    </source>
</reference>
<sequence>MGGSFFLGQTSHCFQSNAMLVNTVKEFETTGLSMLHKLFGLPVLPLGRLQCKPLSSSFDDASRCVEWLDSHWPGTVLYVSFGLQNSINASQMMELAAGLEESGKPFIWIIRPPFGFDVQGEFKPEWLPEGFEERMREKKQGLIRVSRQSAAQSKEGKIMYTSELECKCKCLC</sequence>
<dbReference type="PANTHER" id="PTHR48045:SF37">
    <property type="entry name" value="UDP-GLYCOSYLTRANSFERASE 92A1-LIKE"/>
    <property type="match status" value="1"/>
</dbReference>
<keyword evidence="2" id="KW-1185">Reference proteome</keyword>
<protein>
    <submittedName>
        <fullName evidence="1">Uncharacterized protein</fullName>
    </submittedName>
</protein>
<evidence type="ECO:0000313" key="2">
    <source>
        <dbReference type="Proteomes" id="UP001085076"/>
    </source>
</evidence>
<dbReference type="Gene3D" id="3.40.50.2000">
    <property type="entry name" value="Glycogen Phosphorylase B"/>
    <property type="match status" value="2"/>
</dbReference>
<dbReference type="PANTHER" id="PTHR48045">
    <property type="entry name" value="UDP-GLYCOSYLTRANSFERASE 72B1"/>
    <property type="match status" value="1"/>
</dbReference>
<reference evidence="1" key="1">
    <citation type="submission" date="2021-03" db="EMBL/GenBank/DDBJ databases">
        <authorList>
            <person name="Li Z."/>
            <person name="Yang C."/>
        </authorList>
    </citation>
    <scope>NUCLEOTIDE SEQUENCE</scope>
    <source>
        <strain evidence="1">Dzin_1.0</strain>
        <tissue evidence="1">Leaf</tissue>
    </source>
</reference>
<accession>A0A9D5HAT5</accession>
<comment type="caution">
    <text evidence="1">The sequence shown here is derived from an EMBL/GenBank/DDBJ whole genome shotgun (WGS) entry which is preliminary data.</text>
</comment>
<gene>
    <name evidence="1" type="ORF">J5N97_022419</name>
</gene>
<dbReference type="AlphaFoldDB" id="A0A9D5HAT5"/>
<dbReference type="OrthoDB" id="5835829at2759"/>
<dbReference type="Proteomes" id="UP001085076">
    <property type="component" value="Miscellaneous, Linkage group lg06"/>
</dbReference>
<dbReference type="SUPFAM" id="SSF53756">
    <property type="entry name" value="UDP-Glycosyltransferase/glycogen phosphorylase"/>
    <property type="match status" value="1"/>
</dbReference>
<evidence type="ECO:0000313" key="1">
    <source>
        <dbReference type="EMBL" id="KAJ0969542.1"/>
    </source>
</evidence>
<dbReference type="EMBL" id="JAGGNH010000006">
    <property type="protein sequence ID" value="KAJ0969542.1"/>
    <property type="molecule type" value="Genomic_DNA"/>
</dbReference>
<proteinExistence type="predicted"/>